<proteinExistence type="predicted"/>
<evidence type="ECO:0000259" key="1">
    <source>
        <dbReference type="Pfam" id="PF01850"/>
    </source>
</evidence>
<organism evidence="2 3">
    <name type="scientific">Halorubrum salinarum</name>
    <dbReference type="NCBI Taxonomy" id="2739057"/>
    <lineage>
        <taxon>Archaea</taxon>
        <taxon>Methanobacteriati</taxon>
        <taxon>Methanobacteriota</taxon>
        <taxon>Stenosarchaea group</taxon>
        <taxon>Halobacteria</taxon>
        <taxon>Halobacteriales</taxon>
        <taxon>Haloferacaceae</taxon>
        <taxon>Halorubrum</taxon>
    </lineage>
</organism>
<evidence type="ECO:0000313" key="2">
    <source>
        <dbReference type="EMBL" id="QKG92068.1"/>
    </source>
</evidence>
<dbReference type="Pfam" id="PF01850">
    <property type="entry name" value="PIN"/>
    <property type="match status" value="1"/>
</dbReference>
<sequence length="148" mass="16727">MRVLPDVNALAIQLIDDHPGHPYVAEQLVPALEGEETLLVFGYLPLRVQWVLEDLGVTTVEARNAVRSLVQYPIEFVDVTPETILTAYDVSVDKNHDVYDCFYVALAREAGADQLVTTDRDFETLCRDESFTYTNPVPEEILTEFHAE</sequence>
<dbReference type="InterPro" id="IPR044153">
    <property type="entry name" value="PIN_Pae0151-like"/>
</dbReference>
<name>A0A7D3YCV3_9EURY</name>
<evidence type="ECO:0000313" key="3">
    <source>
        <dbReference type="Proteomes" id="UP000505020"/>
    </source>
</evidence>
<dbReference type="Proteomes" id="UP000505020">
    <property type="component" value="Chromosome"/>
</dbReference>
<reference evidence="2 3" key="1">
    <citation type="submission" date="2020-05" db="EMBL/GenBank/DDBJ databases">
        <title>Halorubrum RHB-C sp.nov., an extremely halophilic archaeon isolated from solar salt farm.</title>
        <authorList>
            <person name="Ho H."/>
            <person name="Danganan R.E."/>
            <person name="Dedeles G.R."/>
            <person name="Kim S.-G."/>
        </authorList>
    </citation>
    <scope>NUCLEOTIDE SEQUENCE [LARGE SCALE GENOMIC DNA]</scope>
    <source>
        <strain evidence="2 3">RHB-C</strain>
    </source>
</reference>
<protein>
    <submittedName>
        <fullName evidence="2">Type II toxin-antitoxin system VapC family toxin</fullName>
    </submittedName>
</protein>
<keyword evidence="3" id="KW-1185">Reference proteome</keyword>
<dbReference type="KEGG" id="hsai:HPS36_04115"/>
<dbReference type="CDD" id="cd09873">
    <property type="entry name" value="PIN_Pae0151-like"/>
    <property type="match status" value="1"/>
</dbReference>
<dbReference type="SUPFAM" id="SSF88723">
    <property type="entry name" value="PIN domain-like"/>
    <property type="match status" value="1"/>
</dbReference>
<accession>A0A7D3YCV3</accession>
<dbReference type="InterPro" id="IPR029060">
    <property type="entry name" value="PIN-like_dom_sf"/>
</dbReference>
<dbReference type="InterPro" id="IPR002716">
    <property type="entry name" value="PIN_dom"/>
</dbReference>
<dbReference type="Gene3D" id="3.40.50.1010">
    <property type="entry name" value="5'-nuclease"/>
    <property type="match status" value="1"/>
</dbReference>
<dbReference type="EMBL" id="CP053941">
    <property type="protein sequence ID" value="QKG92068.1"/>
    <property type="molecule type" value="Genomic_DNA"/>
</dbReference>
<feature type="domain" description="PIN" evidence="1">
    <location>
        <begin position="12"/>
        <end position="125"/>
    </location>
</feature>
<dbReference type="GeneID" id="55594159"/>
<dbReference type="AlphaFoldDB" id="A0A7D3YCV3"/>
<dbReference type="RefSeq" id="WP_173228617.1">
    <property type="nucleotide sequence ID" value="NZ_CP053941.1"/>
</dbReference>
<gene>
    <name evidence="2" type="ORF">HPS36_04115</name>
</gene>